<dbReference type="NCBIfam" id="TIGR03448">
    <property type="entry name" value="mycothiol_MshD"/>
    <property type="match status" value="1"/>
</dbReference>
<evidence type="ECO:0000256" key="2">
    <source>
        <dbReference type="ARBA" id="ARBA00022737"/>
    </source>
</evidence>
<name>A0A3S4BL64_9MYCO</name>
<dbReference type="PANTHER" id="PTHR43617">
    <property type="entry name" value="L-AMINO ACID N-ACETYLTRANSFERASE"/>
    <property type="match status" value="1"/>
</dbReference>
<feature type="binding site" evidence="4">
    <location>
        <begin position="282"/>
        <end position="287"/>
    </location>
    <ligand>
        <name>acetyl-CoA</name>
        <dbReference type="ChEBI" id="CHEBI:57288"/>
        <label>2</label>
    </ligand>
</feature>
<dbReference type="GO" id="GO:0010125">
    <property type="term" value="P:mycothiol biosynthetic process"/>
    <property type="evidence" value="ECO:0007669"/>
    <property type="project" value="UniProtKB-UniRule"/>
</dbReference>
<dbReference type="Gene3D" id="3.40.630.30">
    <property type="match status" value="1"/>
</dbReference>
<keyword evidence="7" id="KW-1185">Reference proteome</keyword>
<accession>A0A3S4BL64</accession>
<dbReference type="InterPro" id="IPR017813">
    <property type="entry name" value="Mycothiol_AcTrfase"/>
</dbReference>
<protein>
    <recommendedName>
        <fullName evidence="4">Mycothiol acetyltransferase</fullName>
        <shortName evidence="4">MSH acetyltransferase</shortName>
        <ecNumber evidence="4">2.3.1.189</ecNumber>
    </recommendedName>
    <alternativeName>
        <fullName evidence="4">Mycothiol synthase</fullName>
    </alternativeName>
</protein>
<feature type="binding site" evidence="4">
    <location>
        <position position="36"/>
    </location>
    <ligand>
        <name>1D-myo-inositol 2-(L-cysteinylamino)-2-deoxy-alpha-D-glucopyranoside</name>
        <dbReference type="ChEBI" id="CHEBI:58887"/>
    </ligand>
</feature>
<dbReference type="CDD" id="cd04301">
    <property type="entry name" value="NAT_SF"/>
    <property type="match status" value="2"/>
</dbReference>
<dbReference type="PANTHER" id="PTHR43617:SF31">
    <property type="entry name" value="MYCOTHIOL ACETYLTRANSFERASE"/>
    <property type="match status" value="1"/>
</dbReference>
<evidence type="ECO:0000259" key="5">
    <source>
        <dbReference type="PROSITE" id="PS51186"/>
    </source>
</evidence>
<dbReference type="KEGG" id="mbai:MB901379_04255"/>
<dbReference type="OrthoDB" id="3208058at2"/>
<feature type="binding site" evidence="4">
    <location>
        <position position="179"/>
    </location>
    <ligand>
        <name>1D-myo-inositol 2-(L-cysteinylamino)-2-deoxy-alpha-D-glucopyranoside</name>
        <dbReference type="ChEBI" id="CHEBI:58887"/>
    </ligand>
</feature>
<dbReference type="InterPro" id="IPR016181">
    <property type="entry name" value="Acyl_CoA_acyltransferase"/>
</dbReference>
<keyword evidence="1 4" id="KW-0808">Transferase</keyword>
<feature type="binding site" evidence="4">
    <location>
        <position position="277"/>
    </location>
    <ligand>
        <name>1D-myo-inositol 2-(L-cysteinylamino)-2-deoxy-alpha-D-glucopyranoside</name>
        <dbReference type="ChEBI" id="CHEBI:58887"/>
    </ligand>
</feature>
<feature type="domain" description="N-acetyltransferase" evidence="5">
    <location>
        <begin position="4"/>
        <end position="155"/>
    </location>
</feature>
<feature type="binding site" evidence="4">
    <location>
        <position position="222"/>
    </location>
    <ligand>
        <name>1D-myo-inositol 2-(L-cysteinylamino)-2-deoxy-alpha-D-glucopyranoside</name>
        <dbReference type="ChEBI" id="CHEBI:58887"/>
    </ligand>
</feature>
<feature type="binding site" evidence="4">
    <location>
        <begin position="80"/>
        <end position="82"/>
    </location>
    <ligand>
        <name>acetyl-CoA</name>
        <dbReference type="ChEBI" id="CHEBI:57288"/>
        <label>1</label>
    </ligand>
</feature>
<evidence type="ECO:0000256" key="1">
    <source>
        <dbReference type="ARBA" id="ARBA00022679"/>
    </source>
</evidence>
<keyword evidence="3 4" id="KW-0012">Acyltransferase</keyword>
<dbReference type="PIRSF" id="PIRSF021524">
    <property type="entry name" value="MSH_acetyltransferase"/>
    <property type="match status" value="1"/>
</dbReference>
<dbReference type="SUPFAM" id="SSF55729">
    <property type="entry name" value="Acyl-CoA N-acyltransferases (Nat)"/>
    <property type="match status" value="1"/>
</dbReference>
<evidence type="ECO:0000313" key="7">
    <source>
        <dbReference type="Proteomes" id="UP000269998"/>
    </source>
</evidence>
<evidence type="ECO:0000313" key="6">
    <source>
        <dbReference type="EMBL" id="VDM90648.1"/>
    </source>
</evidence>
<dbReference type="GO" id="GO:0008999">
    <property type="term" value="F:protein-N-terminal-alanine acetyltransferase activity"/>
    <property type="evidence" value="ECO:0007669"/>
    <property type="project" value="TreeGrafter"/>
</dbReference>
<comment type="subunit">
    <text evidence="4">Monomer.</text>
</comment>
<comment type="function">
    <text evidence="4">Catalyzes the transfer of acetyl from acetyl-CoA to desacetylmycothiol (Cys-GlcN-Ins) to form mycothiol.</text>
</comment>
<feature type="binding site" evidence="4">
    <location>
        <position position="232"/>
    </location>
    <ligand>
        <name>1D-myo-inositol 2-(L-cysteinylamino)-2-deoxy-alpha-D-glucopyranoside</name>
        <dbReference type="ChEBI" id="CHEBI:58887"/>
    </ligand>
</feature>
<organism evidence="6 7">
    <name type="scientific">Mycobacterium basiliense</name>
    <dbReference type="NCBI Taxonomy" id="2094119"/>
    <lineage>
        <taxon>Bacteria</taxon>
        <taxon>Bacillati</taxon>
        <taxon>Actinomycetota</taxon>
        <taxon>Actinomycetes</taxon>
        <taxon>Mycobacteriales</taxon>
        <taxon>Mycobacteriaceae</taxon>
        <taxon>Mycobacterium</taxon>
    </lineage>
</organism>
<feature type="binding site" evidence="4">
    <location>
        <begin position="243"/>
        <end position="249"/>
    </location>
    <ligand>
        <name>acetyl-CoA</name>
        <dbReference type="ChEBI" id="CHEBI:57288"/>
        <label>2</label>
    </ligand>
</feature>
<dbReference type="Pfam" id="PF00583">
    <property type="entry name" value="Acetyltransf_1"/>
    <property type="match status" value="2"/>
</dbReference>
<dbReference type="AlphaFoldDB" id="A0A3S4BL64"/>
<gene>
    <name evidence="4 6" type="primary">mshD</name>
    <name evidence="6" type="ORF">MB901379_04255</name>
</gene>
<evidence type="ECO:0000256" key="3">
    <source>
        <dbReference type="ARBA" id="ARBA00023315"/>
    </source>
</evidence>
<dbReference type="GO" id="GO:0035447">
    <property type="term" value="F:mycothiol synthase activity"/>
    <property type="evidence" value="ECO:0007669"/>
    <property type="project" value="UniProtKB-UniRule"/>
</dbReference>
<dbReference type="HAMAP" id="MF_01698">
    <property type="entry name" value="MshD"/>
    <property type="match status" value="1"/>
</dbReference>
<dbReference type="EMBL" id="LR130759">
    <property type="protein sequence ID" value="VDM90648.1"/>
    <property type="molecule type" value="Genomic_DNA"/>
</dbReference>
<keyword evidence="2 4" id="KW-0677">Repeat</keyword>
<dbReference type="RefSeq" id="WP_158018295.1">
    <property type="nucleotide sequence ID" value="NZ_CBCSKE010000008.1"/>
</dbReference>
<dbReference type="InterPro" id="IPR000182">
    <property type="entry name" value="GNAT_dom"/>
</dbReference>
<comment type="catalytic activity">
    <reaction evidence="4">
        <text>1D-myo-inositol 2-(L-cysteinylamino)-2-deoxy-alpha-D-glucopyranoside + acetyl-CoA = mycothiol + CoA + H(+)</text>
        <dbReference type="Rhea" id="RHEA:26172"/>
        <dbReference type="ChEBI" id="CHEBI:15378"/>
        <dbReference type="ChEBI" id="CHEBI:16768"/>
        <dbReference type="ChEBI" id="CHEBI:57287"/>
        <dbReference type="ChEBI" id="CHEBI:57288"/>
        <dbReference type="ChEBI" id="CHEBI:58887"/>
        <dbReference type="EC" id="2.3.1.189"/>
    </reaction>
</comment>
<sequence length="313" mass="33413">MSLPQWRSALTAEEQQGVRELVSAATTFDGVAPVGEQVLLELGQDHSKHLLVGDSRPTNALIGYLTLTPARTTHAAMAELVVHPQARRGGVGTAMARAALAETAGLNQFWAHGTLPAAQATASALGLTPVRELVQMRRSLQDVSEPEIPANLRIRTYAGNSDDAELLRVNNAAFAHHPEQGGWTKRQLAQRRAEPWFDPAGLFLAFDEAADPGSLLGFHWTKIHLDRPGLGEVYVLGVDPAAQGRGIGKTLTAIGLNSLAQRLADPEGGEYPTVMLYVESDNIAAMRTYLGLGFTVYSVDTAYSLVTSDAAAG</sequence>
<feature type="domain" description="N-acetyltransferase" evidence="5">
    <location>
        <begin position="152"/>
        <end position="313"/>
    </location>
</feature>
<dbReference type="Proteomes" id="UP000269998">
    <property type="component" value="Chromosome"/>
</dbReference>
<proteinExistence type="inferred from homology"/>
<feature type="binding site" evidence="4">
    <location>
        <begin position="236"/>
        <end position="238"/>
    </location>
    <ligand>
        <name>acetyl-CoA</name>
        <dbReference type="ChEBI" id="CHEBI:57288"/>
        <label>2</label>
    </ligand>
</feature>
<reference evidence="7" key="1">
    <citation type="submission" date="2018-02" db="EMBL/GenBank/DDBJ databases">
        <authorList>
            <person name="Seth-Smith MB H."/>
            <person name="Seth-Smith H."/>
        </authorList>
    </citation>
    <scope>NUCLEOTIDE SEQUENCE [LARGE SCALE GENOMIC DNA]</scope>
</reference>
<dbReference type="InterPro" id="IPR050276">
    <property type="entry name" value="MshD_Acetyltransferase"/>
</dbReference>
<dbReference type="EC" id="2.3.1.189" evidence="4"/>
<evidence type="ECO:0000256" key="4">
    <source>
        <dbReference type="HAMAP-Rule" id="MF_01698"/>
    </source>
</evidence>
<comment type="caution">
    <text evidence="4">Lacks conserved residue(s) required for the propagation of feature annotation.</text>
</comment>
<comment type="similarity">
    <text evidence="4">Belongs to the acetyltransferase family. MshD subfamily.</text>
</comment>
<dbReference type="PROSITE" id="PS51186">
    <property type="entry name" value="GNAT"/>
    <property type="match status" value="2"/>
</dbReference>